<proteinExistence type="predicted"/>
<evidence type="ECO:0000259" key="1">
    <source>
        <dbReference type="SMART" id="SM00953"/>
    </source>
</evidence>
<dbReference type="EMBL" id="SOAA01000044">
    <property type="protein sequence ID" value="TDS25869.1"/>
    <property type="molecule type" value="Genomic_DNA"/>
</dbReference>
<reference evidence="2 3" key="1">
    <citation type="submission" date="2019-03" db="EMBL/GenBank/DDBJ databases">
        <title>Deep subsurface shale carbon reservoir microbial communities from Ohio and West Virginia, USA.</title>
        <authorList>
            <person name="Wrighton K."/>
        </authorList>
    </citation>
    <scope>NUCLEOTIDE SEQUENCE [LARGE SCALE GENOMIC DNA]</scope>
    <source>
        <strain evidence="2 3">UTICA-S4D12</strain>
    </source>
</reference>
<protein>
    <submittedName>
        <fullName evidence="2">RES domain-containing protein</fullName>
    </submittedName>
</protein>
<dbReference type="RefSeq" id="WP_133618456.1">
    <property type="nucleotide sequence ID" value="NZ_SOAA01000044.1"/>
</dbReference>
<accession>A0A4R7DUG6</accession>
<organism evidence="2 3">
    <name type="scientific">Halanaerobium congolense</name>
    <dbReference type="NCBI Taxonomy" id="54121"/>
    <lineage>
        <taxon>Bacteria</taxon>
        <taxon>Bacillati</taxon>
        <taxon>Bacillota</taxon>
        <taxon>Clostridia</taxon>
        <taxon>Halanaerobiales</taxon>
        <taxon>Halanaerobiaceae</taxon>
        <taxon>Halanaerobium</taxon>
    </lineage>
</organism>
<evidence type="ECO:0000313" key="2">
    <source>
        <dbReference type="EMBL" id="TDS25869.1"/>
    </source>
</evidence>
<gene>
    <name evidence="2" type="ORF">BY453_1441</name>
</gene>
<name>A0A4R7DUG6_9FIRM</name>
<dbReference type="SMART" id="SM00953">
    <property type="entry name" value="RES"/>
    <property type="match status" value="1"/>
</dbReference>
<dbReference type="InterPro" id="IPR014914">
    <property type="entry name" value="RES_dom"/>
</dbReference>
<comment type="caution">
    <text evidence="2">The sequence shown here is derived from an EMBL/GenBank/DDBJ whole genome shotgun (WGS) entry which is preliminary data.</text>
</comment>
<dbReference type="Pfam" id="PF08808">
    <property type="entry name" value="RES"/>
    <property type="match status" value="1"/>
</dbReference>
<sequence>MDINRKIETRKKFSYFVREIFGNEPMQKLIYKKEKIKEILKEICTKYNNLNDYMDAIWMWRGSSNSPVSNLKLENDYLIMNYKKIKVKELYINISNAAMFDCILIKVEGEENSVPEIKNYSWLDKSDLYNNKAPSKVNLDNDEFIHQDYNKNEDNQYIYYKNPDIFLLSAKFGKSNMRRFTDKKLEIKLNKLLFERLSYEEFLDWFMLDINSYDKKISDFNNYLEDYPMLGLNHDLGEEIYKNLEKFDKALIDNGIFYRARKLNSDELYDEEKMWNPPVDEVPIFEGRYNHFAQSFLYLSSLEKTAFVETIPSWHSACCMAKFKLKKIKKLLDLRSKEIFEYEKAILYQIIVESDMINKETNARYKRPEYAVTRFLADRARELDYNGIIYNSVKDRQGENVVIFNPESLKNKNICMVKSPYKYKK</sequence>
<dbReference type="AlphaFoldDB" id="A0A4R7DUG6"/>
<feature type="domain" description="RES" evidence="1">
    <location>
        <begin position="278"/>
        <end position="415"/>
    </location>
</feature>
<evidence type="ECO:0000313" key="3">
    <source>
        <dbReference type="Proteomes" id="UP000295758"/>
    </source>
</evidence>
<dbReference type="Proteomes" id="UP000295758">
    <property type="component" value="Unassembled WGS sequence"/>
</dbReference>